<proteinExistence type="predicted"/>
<gene>
    <name evidence="1" type="ORF">PS870_06470</name>
</gene>
<dbReference type="AlphaFoldDB" id="A0A5E7QJC8"/>
<protein>
    <submittedName>
        <fullName evidence="1">Uncharacterized protein</fullName>
    </submittedName>
</protein>
<evidence type="ECO:0000313" key="1">
    <source>
        <dbReference type="EMBL" id="VVP61884.1"/>
    </source>
</evidence>
<name>A0A5E7QJC8_PSEFL</name>
<organism evidence="1 2">
    <name type="scientific">Pseudomonas fluorescens</name>
    <dbReference type="NCBI Taxonomy" id="294"/>
    <lineage>
        <taxon>Bacteria</taxon>
        <taxon>Pseudomonadati</taxon>
        <taxon>Pseudomonadota</taxon>
        <taxon>Gammaproteobacteria</taxon>
        <taxon>Pseudomonadales</taxon>
        <taxon>Pseudomonadaceae</taxon>
        <taxon>Pseudomonas</taxon>
    </lineage>
</organism>
<accession>A0A5E7QJC8</accession>
<dbReference type="EMBL" id="CABVIK010000041">
    <property type="protein sequence ID" value="VVP61884.1"/>
    <property type="molecule type" value="Genomic_DNA"/>
</dbReference>
<evidence type="ECO:0000313" key="2">
    <source>
        <dbReference type="Proteomes" id="UP000349468"/>
    </source>
</evidence>
<reference evidence="1 2" key="1">
    <citation type="submission" date="2019-09" db="EMBL/GenBank/DDBJ databases">
        <authorList>
            <person name="Chandra G."/>
            <person name="Truman W A."/>
        </authorList>
    </citation>
    <scope>NUCLEOTIDE SEQUENCE [LARGE SCALE GENOMIC DNA]</scope>
    <source>
        <strain evidence="1">PS870</strain>
    </source>
</reference>
<sequence>MMLQTWKLSPPPDLDYPDIIEWSKPLPPEQWAKRSPELEVAITKREAELAAQVACGPS</sequence>
<dbReference type="Proteomes" id="UP000349468">
    <property type="component" value="Unassembled WGS sequence"/>
</dbReference>